<name>A0ABV9W105_9ACTN</name>
<dbReference type="RefSeq" id="WP_380118266.1">
    <property type="nucleotide sequence ID" value="NZ_JBHSIU010000034.1"/>
</dbReference>
<reference evidence="2" key="1">
    <citation type="journal article" date="2019" name="Int. J. Syst. Evol. Microbiol.">
        <title>The Global Catalogue of Microorganisms (GCM) 10K type strain sequencing project: providing services to taxonomists for standard genome sequencing and annotation.</title>
        <authorList>
            <consortium name="The Broad Institute Genomics Platform"/>
            <consortium name="The Broad Institute Genome Sequencing Center for Infectious Disease"/>
            <person name="Wu L."/>
            <person name="Ma J."/>
        </authorList>
    </citation>
    <scope>NUCLEOTIDE SEQUENCE [LARGE SCALE GENOMIC DNA]</scope>
    <source>
        <strain evidence="2">CGMCC 4.7152</strain>
    </source>
</reference>
<keyword evidence="2" id="KW-1185">Reference proteome</keyword>
<evidence type="ECO:0000313" key="2">
    <source>
        <dbReference type="Proteomes" id="UP001595912"/>
    </source>
</evidence>
<gene>
    <name evidence="1" type="ORF">ACFPIJ_26280</name>
</gene>
<dbReference type="Proteomes" id="UP001595912">
    <property type="component" value="Unassembled WGS sequence"/>
</dbReference>
<comment type="caution">
    <text evidence="1">The sequence shown here is derived from an EMBL/GenBank/DDBJ whole genome shotgun (WGS) entry which is preliminary data.</text>
</comment>
<organism evidence="1 2">
    <name type="scientific">Dactylosporangium cerinum</name>
    <dbReference type="NCBI Taxonomy" id="1434730"/>
    <lineage>
        <taxon>Bacteria</taxon>
        <taxon>Bacillati</taxon>
        <taxon>Actinomycetota</taxon>
        <taxon>Actinomycetes</taxon>
        <taxon>Micromonosporales</taxon>
        <taxon>Micromonosporaceae</taxon>
        <taxon>Dactylosporangium</taxon>
    </lineage>
</organism>
<evidence type="ECO:0000313" key="1">
    <source>
        <dbReference type="EMBL" id="MFC5001328.1"/>
    </source>
</evidence>
<accession>A0ABV9W105</accession>
<dbReference type="EMBL" id="JBHSIU010000034">
    <property type="protein sequence ID" value="MFC5001328.1"/>
    <property type="molecule type" value="Genomic_DNA"/>
</dbReference>
<proteinExistence type="predicted"/>
<sequence length="281" mass="30321">MARADGWRVHAEPDHAERVILAVDFDATGRPEARFADLAGRLKTDCAFWETAPPDLDTERTASGTAYIDYWWAAFQRRARPVAAVMGFCGGAVYAAALSERVAAWQGSEPQLLLFDPEIAVPQTLVWQFHKVVGYLAGVLPPEDIMRAQAAGQAEIDRHSGMAEMCEALVKLTLDMGDVAFAQAGLSKPLRDELMGTFCSFLRYLAAASELDPLPRWRGATAFQSVTELSGLHAVRLSGIGGDGPLVGREIVVQDEHAKLLANDEVAAAVSDLLAGDGSRQ</sequence>
<protein>
    <submittedName>
        <fullName evidence="1">Uncharacterized protein</fullName>
    </submittedName>
</protein>